<dbReference type="InterPro" id="IPR031304">
    <property type="entry name" value="SLT_2"/>
</dbReference>
<feature type="signal peptide" evidence="2">
    <location>
        <begin position="1"/>
        <end position="20"/>
    </location>
</feature>
<dbReference type="Pfam" id="PF13406">
    <property type="entry name" value="SLT_2"/>
    <property type="match status" value="1"/>
</dbReference>
<evidence type="ECO:0000313" key="5">
    <source>
        <dbReference type="Proteomes" id="UP000693996"/>
    </source>
</evidence>
<keyword evidence="2" id="KW-0732">Signal</keyword>
<dbReference type="InterPro" id="IPR043426">
    <property type="entry name" value="MltB-like"/>
</dbReference>
<dbReference type="CDD" id="cd13399">
    <property type="entry name" value="Slt35-like"/>
    <property type="match status" value="1"/>
</dbReference>
<dbReference type="PANTHER" id="PTHR30163">
    <property type="entry name" value="MEMBRANE-BOUND LYTIC MUREIN TRANSGLYCOSYLASE B"/>
    <property type="match status" value="1"/>
</dbReference>
<protein>
    <submittedName>
        <fullName evidence="4">Membrane-bound lytic murein transglycosylase B</fullName>
        <ecNumber evidence="4">4.2.2.-</ecNumber>
    </submittedName>
</protein>
<organism evidence="4 5">
    <name type="scientific">Candidatus Vallotiella hemipterorum</name>
    <dbReference type="NCBI Taxonomy" id="1177213"/>
    <lineage>
        <taxon>Bacteria</taxon>
        <taxon>Pseudomonadati</taxon>
        <taxon>Pseudomonadota</taxon>
        <taxon>Betaproteobacteria</taxon>
        <taxon>Burkholderiales</taxon>
        <taxon>Burkholderiaceae</taxon>
        <taxon>Candidatus Vallotiella</taxon>
    </lineage>
</organism>
<evidence type="ECO:0000313" key="4">
    <source>
        <dbReference type="EMBL" id="CAG7598229.1"/>
    </source>
</evidence>
<dbReference type="InterPro" id="IPR011757">
    <property type="entry name" value="Lytic_transglycosylase_MltB"/>
</dbReference>
<evidence type="ECO:0000256" key="1">
    <source>
        <dbReference type="PIRSR" id="PIRSR611757-1"/>
    </source>
</evidence>
<feature type="chain" id="PRO_5037183216" evidence="2">
    <location>
        <begin position="21"/>
        <end position="384"/>
    </location>
</feature>
<keyword evidence="4" id="KW-0456">Lyase</keyword>
<dbReference type="NCBIfam" id="TIGR02282">
    <property type="entry name" value="MltB"/>
    <property type="match status" value="1"/>
</dbReference>
<reference evidence="4" key="1">
    <citation type="submission" date="2021-06" db="EMBL/GenBank/DDBJ databases">
        <authorList>
            <person name="Szabo G."/>
        </authorList>
    </citation>
    <scope>NUCLEOTIDE SEQUENCE</scope>
    <source>
        <strain evidence="4">MYVALT</strain>
    </source>
</reference>
<feature type="domain" description="Transglycosylase SLT" evidence="3">
    <location>
        <begin position="55"/>
        <end position="362"/>
    </location>
</feature>
<dbReference type="PANTHER" id="PTHR30163:SF9">
    <property type="entry name" value="MEMBRANE-BOUND LYTIC MUREIN TRANSGLYCOSYLASE B"/>
    <property type="match status" value="1"/>
</dbReference>
<keyword evidence="5" id="KW-1185">Reference proteome</keyword>
<evidence type="ECO:0000259" key="3">
    <source>
        <dbReference type="Pfam" id="PF13406"/>
    </source>
</evidence>
<gene>
    <name evidence="4" type="primary">mltB</name>
    <name evidence="4" type="ORF">MYVALT_G_02490</name>
</gene>
<dbReference type="GO" id="GO:0009253">
    <property type="term" value="P:peptidoglycan catabolic process"/>
    <property type="evidence" value="ECO:0007669"/>
    <property type="project" value="TreeGrafter"/>
</dbReference>
<dbReference type="AlphaFoldDB" id="A0A916JSP6"/>
<sequence>MTCWILSLLFILSISYSAVASGSRHMGADETKLEAFPMQSRTFEEEIVPQRYAANPDVNAFISDMVARYDFDTRALQKIFNQAVYSKTAAKFMLSTATSTLKSWQAYEAHFVETQHINAGVKFWQKNEAVLQRASEEFGIPPEVIVGIIGIETMYGQNMGNFRTLDTLTTLAFDYPETSNRAQRMALFRKNLEDFLLWTQSSGIEPITVLGSYSGAIGIPQFLPSSIIKYAVDYEGNHYIDLRNSIADAIGSVAKYLKQHGWENRRPIVWQIHKDDGSIGIAQAAENGRAEPCWPLQKLLRAGMLLNEDNVDIASEAQTPVAVIRLPTPKQPTKYMLGLRNFYVLTRYNHSFFYALAVYQLGEQVKAQMQALAVVTPQPARPTH</sequence>
<dbReference type="Proteomes" id="UP000693996">
    <property type="component" value="Chromosome"/>
</dbReference>
<dbReference type="EMBL" id="OU343031">
    <property type="protein sequence ID" value="CAG7598229.1"/>
    <property type="molecule type" value="Genomic_DNA"/>
</dbReference>
<evidence type="ECO:0000256" key="2">
    <source>
        <dbReference type="SAM" id="SignalP"/>
    </source>
</evidence>
<accession>A0A916JSP6</accession>
<feature type="active site" evidence="1">
    <location>
        <position position="152"/>
    </location>
</feature>
<proteinExistence type="predicted"/>
<dbReference type="EC" id="4.2.2.-" evidence="4"/>
<dbReference type="GO" id="GO:0008933">
    <property type="term" value="F:peptidoglycan lytic transglycosylase activity"/>
    <property type="evidence" value="ECO:0007669"/>
    <property type="project" value="TreeGrafter"/>
</dbReference>
<name>A0A916JSP6_9BURK</name>
<dbReference type="KEGG" id="vtr:MYVALT_G_02490"/>